<dbReference type="Gene3D" id="2.60.120.10">
    <property type="entry name" value="Jelly Rolls"/>
    <property type="match status" value="1"/>
</dbReference>
<feature type="chain" id="PRO_5006628840" evidence="1">
    <location>
        <begin position="29"/>
        <end position="163"/>
    </location>
</feature>
<keyword evidence="1" id="KW-0732">Signal</keyword>
<organism evidence="2">
    <name type="scientific">Ralstonia solanacearum</name>
    <name type="common">Pseudomonas solanacearum</name>
    <dbReference type="NCBI Taxonomy" id="305"/>
    <lineage>
        <taxon>Bacteria</taxon>
        <taxon>Pseudomonadati</taxon>
        <taxon>Pseudomonadota</taxon>
        <taxon>Betaproteobacteria</taxon>
        <taxon>Burkholderiales</taxon>
        <taxon>Burkholderiaceae</taxon>
        <taxon>Ralstonia</taxon>
        <taxon>Ralstonia solanacearum species complex</taxon>
    </lineage>
</organism>
<dbReference type="SUPFAM" id="SSF51182">
    <property type="entry name" value="RmlC-like cupins"/>
    <property type="match status" value="1"/>
</dbReference>
<dbReference type="AlphaFoldDB" id="A0A0S4V2N9"/>
<dbReference type="InterPro" id="IPR014710">
    <property type="entry name" value="RmlC-like_jellyroll"/>
</dbReference>
<dbReference type="EMBL" id="LN899824">
    <property type="protein sequence ID" value="CUV28590.1"/>
    <property type="molecule type" value="Genomic_DNA"/>
</dbReference>
<gene>
    <name evidence="2" type="ORF">RUN1985_v1_240041</name>
</gene>
<evidence type="ECO:0000256" key="1">
    <source>
        <dbReference type="SAM" id="SignalP"/>
    </source>
</evidence>
<evidence type="ECO:0000313" key="2">
    <source>
        <dbReference type="EMBL" id="CUV28590.1"/>
    </source>
</evidence>
<protein>
    <submittedName>
        <fullName evidence="2">Putative signal peptide protein</fullName>
    </submittedName>
</protein>
<name>A0A0S4V2N9_RALSL</name>
<feature type="signal peptide" evidence="1">
    <location>
        <begin position="1"/>
        <end position="28"/>
    </location>
</feature>
<dbReference type="InterPro" id="IPR011051">
    <property type="entry name" value="RmlC_Cupin_sf"/>
</dbReference>
<sequence length="163" mass="18132">MKPGVAMKHKLIVLSACLSGLFASAAYAAPDCVGTQKPFFETSEVKWEWNENMKAYEHMVCGDAKTPGKPFVQMLKFPPNYAGKRHNHPIDRVVMVQGGKWISTTYDGPKGAAEEHVLTAGMQYYEPAYYDHSFMTGPEGAIIYVLGWSGPNTRLDPNYKHAD</sequence>
<reference evidence="2" key="1">
    <citation type="submission" date="2015-10" db="EMBL/GenBank/DDBJ databases">
        <authorList>
            <person name="Gilbert D.G."/>
        </authorList>
    </citation>
    <scope>NUCLEOTIDE SEQUENCE</scope>
    <source>
        <strain evidence="2">Phyl III-seqv23</strain>
    </source>
</reference>
<accession>A0A0S4V2N9</accession>
<proteinExistence type="predicted"/>